<evidence type="ECO:0000256" key="1">
    <source>
        <dbReference type="ARBA" id="ARBA00004651"/>
    </source>
</evidence>
<keyword evidence="4 8" id="KW-0812">Transmembrane</keyword>
<keyword evidence="11" id="KW-1185">Reference proteome</keyword>
<dbReference type="PANTHER" id="PTHR43302">
    <property type="entry name" value="TRANSPORTER ARSB-RELATED"/>
    <property type="match status" value="1"/>
</dbReference>
<sequence>MTVVTALAGEAGIFRWVAAVFSFGGARSAFLVCLVVAMVAVVCTVFLSLDATAVLLTRVVVGTARQAGFSVLPLALMTVWLANTASLLLPMSNLTNLLAQNTLAGIIPARFAAMTWAPALVLAGCAAGHRSYFPGGPGRALWQESGRHDPPRQGGQRWRPGHGRKRGSVRSAGSRPRLPGGQLRCPGRPAARPGFRDSVVDPVHCRRRGVGSTLCRGVPPGTHHGIAPVAAAGARVGAVPGHGGSPGPGHITDPGTAGGAVQRTVGPVAAGSHRRGRCQHQGQQLACVPAHRTRGGDAATAGSPAHRRQCRGPGDTLGVPGNTAVARPAQAHECGGPWEVYVLCEVVAAPLTVAAAVRALALVSR</sequence>
<evidence type="ECO:0000256" key="3">
    <source>
        <dbReference type="ARBA" id="ARBA00022475"/>
    </source>
</evidence>
<feature type="transmembrane region" description="Helical" evidence="8">
    <location>
        <begin position="109"/>
        <end position="129"/>
    </location>
</feature>
<feature type="domain" description="Citrate transporter-like" evidence="9">
    <location>
        <begin position="1"/>
        <end position="123"/>
    </location>
</feature>
<gene>
    <name evidence="10" type="ORF">G6N77_17565</name>
</gene>
<evidence type="ECO:0000256" key="4">
    <source>
        <dbReference type="ARBA" id="ARBA00022692"/>
    </source>
</evidence>
<comment type="subcellular location">
    <subcellularLocation>
        <location evidence="1">Cell membrane</location>
        <topology evidence="1">Multi-pass membrane protein</topology>
    </subcellularLocation>
</comment>
<feature type="transmembrane region" description="Helical" evidence="8">
    <location>
        <begin position="29"/>
        <end position="56"/>
    </location>
</feature>
<reference evidence="10 11" key="1">
    <citation type="submission" date="2020-02" db="EMBL/GenBank/DDBJ databases">
        <title>Genome sequence of the type strain DSM 27180 of Arthrobacter silviterrae.</title>
        <authorList>
            <person name="Gao J."/>
            <person name="Sun J."/>
        </authorList>
    </citation>
    <scope>NUCLEOTIDE SEQUENCE [LARGE SCALE GENOMIC DNA]</scope>
    <source>
        <strain evidence="10 11">DSM 27180</strain>
    </source>
</reference>
<feature type="transmembrane region" description="Helical" evidence="8">
    <location>
        <begin position="68"/>
        <end position="89"/>
    </location>
</feature>
<evidence type="ECO:0000256" key="2">
    <source>
        <dbReference type="ARBA" id="ARBA00022448"/>
    </source>
</evidence>
<keyword evidence="6 8" id="KW-0472">Membrane</keyword>
<keyword evidence="2" id="KW-0813">Transport</keyword>
<organism evidence="10 11">
    <name type="scientific">Arthrobacter silviterrae</name>
    <dbReference type="NCBI Taxonomy" id="2026658"/>
    <lineage>
        <taxon>Bacteria</taxon>
        <taxon>Bacillati</taxon>
        <taxon>Actinomycetota</taxon>
        <taxon>Actinomycetes</taxon>
        <taxon>Micrococcales</taxon>
        <taxon>Micrococcaceae</taxon>
        <taxon>Arthrobacter</taxon>
    </lineage>
</organism>
<evidence type="ECO:0000313" key="11">
    <source>
        <dbReference type="Proteomes" id="UP000479226"/>
    </source>
</evidence>
<accession>A0ABX0DE94</accession>
<evidence type="ECO:0000259" key="9">
    <source>
        <dbReference type="Pfam" id="PF03600"/>
    </source>
</evidence>
<dbReference type="Pfam" id="PF03600">
    <property type="entry name" value="CitMHS"/>
    <property type="match status" value="1"/>
</dbReference>
<name>A0ABX0DE94_9MICC</name>
<evidence type="ECO:0000256" key="5">
    <source>
        <dbReference type="ARBA" id="ARBA00022989"/>
    </source>
</evidence>
<dbReference type="EMBL" id="JAAKZI010000042">
    <property type="protein sequence ID" value="NGN85256.1"/>
    <property type="molecule type" value="Genomic_DNA"/>
</dbReference>
<keyword evidence="5 8" id="KW-1133">Transmembrane helix</keyword>
<protein>
    <recommendedName>
        <fullName evidence="9">Citrate transporter-like domain-containing protein</fullName>
    </recommendedName>
</protein>
<evidence type="ECO:0000256" key="6">
    <source>
        <dbReference type="ARBA" id="ARBA00023136"/>
    </source>
</evidence>
<proteinExistence type="predicted"/>
<evidence type="ECO:0000256" key="8">
    <source>
        <dbReference type="SAM" id="Phobius"/>
    </source>
</evidence>
<feature type="compositionally biased region" description="Basic residues" evidence="7">
    <location>
        <begin position="159"/>
        <end position="168"/>
    </location>
</feature>
<comment type="caution">
    <text evidence="10">The sequence shown here is derived from an EMBL/GenBank/DDBJ whole genome shotgun (WGS) entry which is preliminary data.</text>
</comment>
<keyword evidence="3" id="KW-1003">Cell membrane</keyword>
<dbReference type="Proteomes" id="UP000479226">
    <property type="component" value="Unassembled WGS sequence"/>
</dbReference>
<dbReference type="InterPro" id="IPR004680">
    <property type="entry name" value="Cit_transptr-like_dom"/>
</dbReference>
<evidence type="ECO:0000313" key="10">
    <source>
        <dbReference type="EMBL" id="NGN85256.1"/>
    </source>
</evidence>
<feature type="region of interest" description="Disordered" evidence="7">
    <location>
        <begin position="241"/>
        <end position="262"/>
    </location>
</feature>
<feature type="region of interest" description="Disordered" evidence="7">
    <location>
        <begin position="140"/>
        <end position="196"/>
    </location>
</feature>
<dbReference type="PANTHER" id="PTHR43302:SF5">
    <property type="entry name" value="TRANSPORTER ARSB-RELATED"/>
    <property type="match status" value="1"/>
</dbReference>
<evidence type="ECO:0000256" key="7">
    <source>
        <dbReference type="SAM" id="MobiDB-lite"/>
    </source>
</evidence>